<name>J3MRN1_ORYBR</name>
<organism evidence="1">
    <name type="scientific">Oryza brachyantha</name>
    <name type="common">malo sina</name>
    <dbReference type="NCBI Taxonomy" id="4533"/>
    <lineage>
        <taxon>Eukaryota</taxon>
        <taxon>Viridiplantae</taxon>
        <taxon>Streptophyta</taxon>
        <taxon>Embryophyta</taxon>
        <taxon>Tracheophyta</taxon>
        <taxon>Spermatophyta</taxon>
        <taxon>Magnoliopsida</taxon>
        <taxon>Liliopsida</taxon>
        <taxon>Poales</taxon>
        <taxon>Poaceae</taxon>
        <taxon>BOP clade</taxon>
        <taxon>Oryzoideae</taxon>
        <taxon>Oryzeae</taxon>
        <taxon>Oryzinae</taxon>
        <taxon>Oryza</taxon>
    </lineage>
</organism>
<dbReference type="HOGENOM" id="CLU_3090470_0_0_1"/>
<proteinExistence type="predicted"/>
<sequence length="52" mass="5962">MASSNWMCYKFAFSRLCWPSASSLAIHRQERRPSLSTEMDLQGVAELSYCSQ</sequence>
<protein>
    <submittedName>
        <fullName evidence="1">Uncharacterized protein</fullName>
    </submittedName>
</protein>
<keyword evidence="2" id="KW-1185">Reference proteome</keyword>
<dbReference type="Gramene" id="OB08G17600.1">
    <property type="protein sequence ID" value="OB08G17600.1"/>
    <property type="gene ID" value="OB08G17600"/>
</dbReference>
<reference evidence="1" key="1">
    <citation type="journal article" date="2013" name="Nat. Commun.">
        <title>Whole-genome sequencing of Oryza brachyantha reveals mechanisms underlying Oryza genome evolution.</title>
        <authorList>
            <person name="Chen J."/>
            <person name="Huang Q."/>
            <person name="Gao D."/>
            <person name="Wang J."/>
            <person name="Lang Y."/>
            <person name="Liu T."/>
            <person name="Li B."/>
            <person name="Bai Z."/>
            <person name="Luis Goicoechea J."/>
            <person name="Liang C."/>
            <person name="Chen C."/>
            <person name="Zhang W."/>
            <person name="Sun S."/>
            <person name="Liao Y."/>
            <person name="Zhang X."/>
            <person name="Yang L."/>
            <person name="Song C."/>
            <person name="Wang M."/>
            <person name="Shi J."/>
            <person name="Liu G."/>
            <person name="Liu J."/>
            <person name="Zhou H."/>
            <person name="Zhou W."/>
            <person name="Yu Q."/>
            <person name="An N."/>
            <person name="Chen Y."/>
            <person name="Cai Q."/>
            <person name="Wang B."/>
            <person name="Liu B."/>
            <person name="Min J."/>
            <person name="Huang Y."/>
            <person name="Wu H."/>
            <person name="Li Z."/>
            <person name="Zhang Y."/>
            <person name="Yin Y."/>
            <person name="Song W."/>
            <person name="Jiang J."/>
            <person name="Jackson S.A."/>
            <person name="Wing R.A."/>
            <person name="Wang J."/>
            <person name="Chen M."/>
        </authorList>
    </citation>
    <scope>NUCLEOTIDE SEQUENCE [LARGE SCALE GENOMIC DNA]</scope>
    <source>
        <strain evidence="1">cv. IRGC 101232</strain>
    </source>
</reference>
<evidence type="ECO:0000313" key="2">
    <source>
        <dbReference type="Proteomes" id="UP000006038"/>
    </source>
</evidence>
<accession>J3MRN1</accession>
<dbReference type="EnsemblPlants" id="OB08G17600.1">
    <property type="protein sequence ID" value="OB08G17600.1"/>
    <property type="gene ID" value="OB08G17600"/>
</dbReference>
<evidence type="ECO:0000313" key="1">
    <source>
        <dbReference type="EnsemblPlants" id="OB08G17600.1"/>
    </source>
</evidence>
<reference evidence="1" key="2">
    <citation type="submission" date="2013-04" db="UniProtKB">
        <authorList>
            <consortium name="EnsemblPlants"/>
        </authorList>
    </citation>
    <scope>IDENTIFICATION</scope>
</reference>
<dbReference type="AlphaFoldDB" id="J3MRN1"/>
<dbReference type="Proteomes" id="UP000006038">
    <property type="component" value="Chromosome 8"/>
</dbReference>